<evidence type="ECO:0000313" key="1">
    <source>
        <dbReference type="EMBL" id="TFK73789.1"/>
    </source>
</evidence>
<keyword evidence="2" id="KW-1185">Reference proteome</keyword>
<name>A0ACD3B7V8_9AGAR</name>
<protein>
    <submittedName>
        <fullName evidence="1">Uncharacterized protein</fullName>
    </submittedName>
</protein>
<evidence type="ECO:0000313" key="2">
    <source>
        <dbReference type="Proteomes" id="UP000308600"/>
    </source>
</evidence>
<feature type="non-terminal residue" evidence="1">
    <location>
        <position position="119"/>
    </location>
</feature>
<proteinExistence type="predicted"/>
<sequence>MTSPSAFSQRSATDRNTINKIDQEITQLEAQISQLSQQILSLKSTRNAHVSIAHLHHEILQEIFITTAFELGGTSGRMALLVSWICRSWRQIALQTPALWSCVDFKHPEWIQTAVSRTR</sequence>
<gene>
    <name evidence="1" type="ORF">BDN72DRAFT_761145</name>
</gene>
<dbReference type="EMBL" id="ML208273">
    <property type="protein sequence ID" value="TFK73789.1"/>
    <property type="molecule type" value="Genomic_DNA"/>
</dbReference>
<dbReference type="Proteomes" id="UP000308600">
    <property type="component" value="Unassembled WGS sequence"/>
</dbReference>
<accession>A0ACD3B7V8</accession>
<organism evidence="1 2">
    <name type="scientific">Pluteus cervinus</name>
    <dbReference type="NCBI Taxonomy" id="181527"/>
    <lineage>
        <taxon>Eukaryota</taxon>
        <taxon>Fungi</taxon>
        <taxon>Dikarya</taxon>
        <taxon>Basidiomycota</taxon>
        <taxon>Agaricomycotina</taxon>
        <taxon>Agaricomycetes</taxon>
        <taxon>Agaricomycetidae</taxon>
        <taxon>Agaricales</taxon>
        <taxon>Pluteineae</taxon>
        <taxon>Pluteaceae</taxon>
        <taxon>Pluteus</taxon>
    </lineage>
</organism>
<reference evidence="1 2" key="1">
    <citation type="journal article" date="2019" name="Nat. Ecol. Evol.">
        <title>Megaphylogeny resolves global patterns of mushroom evolution.</title>
        <authorList>
            <person name="Varga T."/>
            <person name="Krizsan K."/>
            <person name="Foldi C."/>
            <person name="Dima B."/>
            <person name="Sanchez-Garcia M."/>
            <person name="Sanchez-Ramirez S."/>
            <person name="Szollosi G.J."/>
            <person name="Szarkandi J.G."/>
            <person name="Papp V."/>
            <person name="Albert L."/>
            <person name="Andreopoulos W."/>
            <person name="Angelini C."/>
            <person name="Antonin V."/>
            <person name="Barry K.W."/>
            <person name="Bougher N.L."/>
            <person name="Buchanan P."/>
            <person name="Buyck B."/>
            <person name="Bense V."/>
            <person name="Catcheside P."/>
            <person name="Chovatia M."/>
            <person name="Cooper J."/>
            <person name="Damon W."/>
            <person name="Desjardin D."/>
            <person name="Finy P."/>
            <person name="Geml J."/>
            <person name="Haridas S."/>
            <person name="Hughes K."/>
            <person name="Justo A."/>
            <person name="Karasinski D."/>
            <person name="Kautmanova I."/>
            <person name="Kiss B."/>
            <person name="Kocsube S."/>
            <person name="Kotiranta H."/>
            <person name="LaButti K.M."/>
            <person name="Lechner B.E."/>
            <person name="Liimatainen K."/>
            <person name="Lipzen A."/>
            <person name="Lukacs Z."/>
            <person name="Mihaltcheva S."/>
            <person name="Morgado L.N."/>
            <person name="Niskanen T."/>
            <person name="Noordeloos M.E."/>
            <person name="Ohm R.A."/>
            <person name="Ortiz-Santana B."/>
            <person name="Ovrebo C."/>
            <person name="Racz N."/>
            <person name="Riley R."/>
            <person name="Savchenko A."/>
            <person name="Shiryaev A."/>
            <person name="Soop K."/>
            <person name="Spirin V."/>
            <person name="Szebenyi C."/>
            <person name="Tomsovsky M."/>
            <person name="Tulloss R.E."/>
            <person name="Uehling J."/>
            <person name="Grigoriev I.V."/>
            <person name="Vagvolgyi C."/>
            <person name="Papp T."/>
            <person name="Martin F.M."/>
            <person name="Miettinen O."/>
            <person name="Hibbett D.S."/>
            <person name="Nagy L.G."/>
        </authorList>
    </citation>
    <scope>NUCLEOTIDE SEQUENCE [LARGE SCALE GENOMIC DNA]</scope>
    <source>
        <strain evidence="1 2">NL-1719</strain>
    </source>
</reference>